<organism evidence="1 2">
    <name type="scientific">Pseudonocardia humida</name>
    <dbReference type="NCBI Taxonomy" id="2800819"/>
    <lineage>
        <taxon>Bacteria</taxon>
        <taxon>Bacillati</taxon>
        <taxon>Actinomycetota</taxon>
        <taxon>Actinomycetes</taxon>
        <taxon>Pseudonocardiales</taxon>
        <taxon>Pseudonocardiaceae</taxon>
        <taxon>Pseudonocardia</taxon>
    </lineage>
</organism>
<dbReference type="Proteomes" id="UP001165283">
    <property type="component" value="Unassembled WGS sequence"/>
</dbReference>
<evidence type="ECO:0000313" key="2">
    <source>
        <dbReference type="Proteomes" id="UP001165283"/>
    </source>
</evidence>
<comment type="caution">
    <text evidence="1">The sequence shown here is derived from an EMBL/GenBank/DDBJ whole genome shotgun (WGS) entry which is preliminary data.</text>
</comment>
<dbReference type="EMBL" id="JAGSOV010000060">
    <property type="protein sequence ID" value="MCO1658909.1"/>
    <property type="molecule type" value="Genomic_DNA"/>
</dbReference>
<protein>
    <recommendedName>
        <fullName evidence="3">PD-(D/E)XK nuclease superfamily protein</fullName>
    </recommendedName>
</protein>
<proteinExistence type="predicted"/>
<evidence type="ECO:0000313" key="1">
    <source>
        <dbReference type="EMBL" id="MCO1658909.1"/>
    </source>
</evidence>
<gene>
    <name evidence="1" type="ORF">KDL28_27950</name>
</gene>
<keyword evidence="2" id="KW-1185">Reference proteome</keyword>
<accession>A0ABT1A874</accession>
<name>A0ABT1A874_9PSEU</name>
<sequence>MTAVDGIDARLAALRGSLKTKRPNARSVAASLDSPGCRRRAVLDAAQVDKGQLARLLGHPFRDEQSPFALRRGNLFEDIVTRDGCAHLLAQLRERLGLEVPHARFKDLSISTAATSGEKEMRLRAAETRAALRRLADGDDSAYNVLRHAVTTLRIGDSTVFLEQDALAFLVGGKLHVVEIKGFPVIAGVPVDQAHLEQAARQTAVYVLSLVETLTDIGLPAELVSTDVLLVCAKNYGLTPTSAILDVRREIRSLARQLSRRTRIKDLLDELDPTLTFPAGMTAEDAEESLEALPNEYLPSCLSGCELAYYCRLRAVAAGAAGALGIGTRNALGGLDDVPAAAAAAATGIPPRPEDVDVVAALAAGRRAFLAAGGAA</sequence>
<reference evidence="1" key="1">
    <citation type="submission" date="2021-04" db="EMBL/GenBank/DDBJ databases">
        <title>Pseudonocardia sp. nov., isolated from sandy soil of mangrove forest.</title>
        <authorList>
            <person name="Zan Z."/>
            <person name="Huang R."/>
            <person name="Liu W."/>
        </authorList>
    </citation>
    <scope>NUCLEOTIDE SEQUENCE</scope>
    <source>
        <strain evidence="1">S2-4</strain>
    </source>
</reference>
<evidence type="ECO:0008006" key="3">
    <source>
        <dbReference type="Google" id="ProtNLM"/>
    </source>
</evidence>
<dbReference type="RefSeq" id="WP_252443367.1">
    <property type="nucleotide sequence ID" value="NZ_JAGSOV010000060.1"/>
</dbReference>